<feature type="transmembrane region" description="Helical" evidence="6">
    <location>
        <begin position="186"/>
        <end position="206"/>
    </location>
</feature>
<keyword evidence="4 6" id="KW-1133">Transmembrane helix</keyword>
<dbReference type="EMBL" id="JAGFNZ010000001">
    <property type="protein sequence ID" value="MBW7571734.1"/>
    <property type="molecule type" value="Genomic_DNA"/>
</dbReference>
<evidence type="ECO:0000256" key="2">
    <source>
        <dbReference type="ARBA" id="ARBA00022475"/>
    </source>
</evidence>
<keyword evidence="8" id="KW-1185">Reference proteome</keyword>
<feature type="transmembrane region" description="Helical" evidence="6">
    <location>
        <begin position="270"/>
        <end position="287"/>
    </location>
</feature>
<evidence type="ECO:0000313" key="7">
    <source>
        <dbReference type="EMBL" id="MBW7571734.1"/>
    </source>
</evidence>
<keyword evidence="2" id="KW-1003">Cell membrane</keyword>
<evidence type="ECO:0000313" key="8">
    <source>
        <dbReference type="Proteomes" id="UP000719942"/>
    </source>
</evidence>
<dbReference type="Proteomes" id="UP000719942">
    <property type="component" value="Unassembled WGS sequence"/>
</dbReference>
<keyword evidence="5 6" id="KW-0472">Membrane</keyword>
<comment type="caution">
    <text evidence="7">The sequence shown here is derived from an EMBL/GenBank/DDBJ whole genome shotgun (WGS) entry which is preliminary data.</text>
</comment>
<dbReference type="PRINTS" id="PR00173">
    <property type="entry name" value="EDTRNSPORT"/>
</dbReference>
<name>A0ABS7DKA6_9FIRM</name>
<comment type="subcellular location">
    <subcellularLocation>
        <location evidence="1">Cell membrane</location>
        <topology evidence="1">Multi-pass membrane protein</topology>
    </subcellularLocation>
</comment>
<dbReference type="Pfam" id="PF02653">
    <property type="entry name" value="BPD_transp_2"/>
    <property type="match status" value="1"/>
</dbReference>
<evidence type="ECO:0000256" key="3">
    <source>
        <dbReference type="ARBA" id="ARBA00022692"/>
    </source>
</evidence>
<proteinExistence type="predicted"/>
<feature type="transmembrane region" description="Helical" evidence="6">
    <location>
        <begin position="36"/>
        <end position="53"/>
    </location>
</feature>
<evidence type="ECO:0000256" key="4">
    <source>
        <dbReference type="ARBA" id="ARBA00022989"/>
    </source>
</evidence>
<dbReference type="PANTHER" id="PTHR32196">
    <property type="entry name" value="ABC TRANSPORTER PERMEASE PROTEIN YPHD-RELATED-RELATED"/>
    <property type="match status" value="1"/>
</dbReference>
<dbReference type="PANTHER" id="PTHR32196:SF69">
    <property type="entry name" value="BRANCHED-CHAIN AMINO ACID TRANSPORT SYSTEM, PERMEASE PROTEIN"/>
    <property type="match status" value="1"/>
</dbReference>
<feature type="transmembrane region" description="Helical" evidence="6">
    <location>
        <begin position="110"/>
        <end position="129"/>
    </location>
</feature>
<keyword evidence="3 6" id="KW-0812">Transmembrane</keyword>
<accession>A0ABS7DKA6</accession>
<gene>
    <name evidence="7" type="ORF">J5W02_02805</name>
</gene>
<dbReference type="InterPro" id="IPR001851">
    <property type="entry name" value="ABC_transp_permease"/>
</dbReference>
<evidence type="ECO:0000256" key="1">
    <source>
        <dbReference type="ARBA" id="ARBA00004651"/>
    </source>
</evidence>
<protein>
    <submittedName>
        <fullName evidence="7">ABC transporter permease</fullName>
    </submittedName>
</protein>
<feature type="transmembrane region" description="Helical" evidence="6">
    <location>
        <begin position="60"/>
        <end position="80"/>
    </location>
</feature>
<feature type="transmembrane region" description="Helical" evidence="6">
    <location>
        <begin position="212"/>
        <end position="232"/>
    </location>
</feature>
<feature type="transmembrane region" description="Helical" evidence="6">
    <location>
        <begin position="239"/>
        <end position="264"/>
    </location>
</feature>
<evidence type="ECO:0000256" key="6">
    <source>
        <dbReference type="SAM" id="Phobius"/>
    </source>
</evidence>
<evidence type="ECO:0000256" key="5">
    <source>
        <dbReference type="ARBA" id="ARBA00023136"/>
    </source>
</evidence>
<dbReference type="CDD" id="cd06574">
    <property type="entry name" value="TM_PBP1_branched-chain-AA_like"/>
    <property type="match status" value="1"/>
</dbReference>
<dbReference type="RefSeq" id="WP_219964121.1">
    <property type="nucleotide sequence ID" value="NZ_JAGFNZ010000001.1"/>
</dbReference>
<feature type="transmembrane region" description="Helical" evidence="6">
    <location>
        <begin position="135"/>
        <end position="156"/>
    </location>
</feature>
<organism evidence="7 8">
    <name type="scientific">Caproiciproducens faecalis</name>
    <dbReference type="NCBI Taxonomy" id="2820301"/>
    <lineage>
        <taxon>Bacteria</taxon>
        <taxon>Bacillati</taxon>
        <taxon>Bacillota</taxon>
        <taxon>Clostridia</taxon>
        <taxon>Eubacteriales</taxon>
        <taxon>Acutalibacteraceae</taxon>
        <taxon>Caproiciproducens</taxon>
    </lineage>
</organism>
<sequence length="324" mass="34158">MGLLQALQGAAAQGVLWSIMTLGVYITFKVLDFADLTVDGSFATGGAVTAILISHGMNPFLALLFALAAGMVCGFITGFLHTKLEIPGILAGILTMIALYSINIRIMGQANIPLLGISTIITTVTGLYPALSVNIISLIIGFLFAAAVIGFLYWFFGTEIGCSVRATGNNEYMVRALGVNTDKTKILGLVLSNGLVALSGAMVAQSQGYADVGMGTGTIMIGLASVIIGEVLMGNRFSFAYKLISAVVGSVIYRVIIALVLWFGLKSTDLKLLTAIMVAVALAVPVVKRKSPAFFRNLAEKWQNFIARFRKSARTSAANGGEAK</sequence>
<feature type="transmembrane region" description="Helical" evidence="6">
    <location>
        <begin position="86"/>
        <end position="103"/>
    </location>
</feature>
<reference evidence="7 8" key="1">
    <citation type="submission" date="2021-03" db="EMBL/GenBank/DDBJ databases">
        <title>Caproiciproducens sp. nov. isolated from feces of cow.</title>
        <authorList>
            <person name="Choi J.-Y."/>
        </authorList>
    </citation>
    <scope>NUCLEOTIDE SEQUENCE [LARGE SCALE GENOMIC DNA]</scope>
    <source>
        <strain evidence="7 8">AGMB10547</strain>
    </source>
</reference>